<evidence type="ECO:0000313" key="4">
    <source>
        <dbReference type="EMBL" id="HJD49300.1"/>
    </source>
</evidence>
<dbReference type="GO" id="GO:0006364">
    <property type="term" value="P:rRNA processing"/>
    <property type="evidence" value="ECO:0007669"/>
    <property type="project" value="UniProtKB-KW"/>
</dbReference>
<dbReference type="Gene3D" id="3.30.950.10">
    <property type="entry name" value="Methyltransferase, Cobalt-precorrin-4 Transmethylase, Domain 2"/>
    <property type="match status" value="1"/>
</dbReference>
<gene>
    <name evidence="4" type="ORF">H9907_04210</name>
</gene>
<dbReference type="EMBL" id="DWUR01000071">
    <property type="protein sequence ID" value="HJD49300.1"/>
    <property type="molecule type" value="Genomic_DNA"/>
</dbReference>
<dbReference type="PANTHER" id="PTHR46111:SF1">
    <property type="entry name" value="RIBOSOMAL RNA SMALL SUBUNIT METHYLTRANSFERASE I"/>
    <property type="match status" value="1"/>
</dbReference>
<dbReference type="GO" id="GO:0008168">
    <property type="term" value="F:methyltransferase activity"/>
    <property type="evidence" value="ECO:0007669"/>
    <property type="project" value="InterPro"/>
</dbReference>
<evidence type="ECO:0000259" key="3">
    <source>
        <dbReference type="Pfam" id="PF00590"/>
    </source>
</evidence>
<protein>
    <submittedName>
        <fullName evidence="4">16S rRNA (Cytidine(1402)-2'-O)-methyltransferase</fullName>
    </submittedName>
</protein>
<accession>A0A9D2UB82</accession>
<dbReference type="PANTHER" id="PTHR46111">
    <property type="entry name" value="RIBOSOMAL RNA SMALL SUBUNIT METHYLTRANSFERASE I"/>
    <property type="match status" value="1"/>
</dbReference>
<evidence type="ECO:0000256" key="1">
    <source>
        <dbReference type="ARBA" id="ARBA00022490"/>
    </source>
</evidence>
<sequence length="184" mass="19123">FPAVVAAHRRGVPVTCLPGPSAVPTALALSGIGVGHFRFLGFAPRKDGQRRQFFDAARSGDEAICFFESPHRLASTLGIAAEVLGAERAAAVCRELTKTFEEVKAGTLAELAEWAAAGIKGEITVVIEATAAAAEVAPEDVVGEVEEFVSQGQRLKAAAGEVAASHGLGKRDVYEAVLAARAEK</sequence>
<dbReference type="InterPro" id="IPR000878">
    <property type="entry name" value="4pyrrol_Mease"/>
</dbReference>
<dbReference type="SUPFAM" id="SSF53790">
    <property type="entry name" value="Tetrapyrrole methylase"/>
    <property type="match status" value="1"/>
</dbReference>
<dbReference type="Proteomes" id="UP000823907">
    <property type="component" value="Unassembled WGS sequence"/>
</dbReference>
<name>A0A9D2UB82_9CORY</name>
<keyword evidence="1" id="KW-0963">Cytoplasm</keyword>
<dbReference type="Pfam" id="PF00590">
    <property type="entry name" value="TP_methylase"/>
    <property type="match status" value="1"/>
</dbReference>
<feature type="non-terminal residue" evidence="4">
    <location>
        <position position="1"/>
    </location>
</feature>
<dbReference type="InterPro" id="IPR014776">
    <property type="entry name" value="4pyrrole_Mease_sub2"/>
</dbReference>
<comment type="caution">
    <text evidence="4">The sequence shown here is derived from an EMBL/GenBank/DDBJ whole genome shotgun (WGS) entry which is preliminary data.</text>
</comment>
<proteinExistence type="predicted"/>
<dbReference type="AlphaFoldDB" id="A0A9D2UB82"/>
<reference evidence="4" key="1">
    <citation type="journal article" date="2021" name="PeerJ">
        <title>Extensive microbial diversity within the chicken gut microbiome revealed by metagenomics and culture.</title>
        <authorList>
            <person name="Gilroy R."/>
            <person name="Ravi A."/>
            <person name="Getino M."/>
            <person name="Pursley I."/>
            <person name="Horton D.L."/>
            <person name="Alikhan N.F."/>
            <person name="Baker D."/>
            <person name="Gharbi K."/>
            <person name="Hall N."/>
            <person name="Watson M."/>
            <person name="Adriaenssens E.M."/>
            <person name="Foster-Nyarko E."/>
            <person name="Jarju S."/>
            <person name="Secka A."/>
            <person name="Antonio M."/>
            <person name="Oren A."/>
            <person name="Chaudhuri R.R."/>
            <person name="La Ragione R."/>
            <person name="Hildebrand F."/>
            <person name="Pallen M.J."/>
        </authorList>
    </citation>
    <scope>NUCLEOTIDE SEQUENCE</scope>
    <source>
        <strain evidence="4">5925</strain>
    </source>
</reference>
<dbReference type="InterPro" id="IPR008189">
    <property type="entry name" value="rRNA_ssu_MeTfrase_I"/>
</dbReference>
<feature type="domain" description="Tetrapyrrole methylase" evidence="3">
    <location>
        <begin position="5"/>
        <end position="112"/>
    </location>
</feature>
<dbReference type="InterPro" id="IPR035996">
    <property type="entry name" value="4pyrrol_Methylase_sf"/>
</dbReference>
<evidence type="ECO:0000313" key="5">
    <source>
        <dbReference type="Proteomes" id="UP000823907"/>
    </source>
</evidence>
<organism evidence="4 5">
    <name type="scientific">Candidatus Corynebacterium intestinavium</name>
    <dbReference type="NCBI Taxonomy" id="2838531"/>
    <lineage>
        <taxon>Bacteria</taxon>
        <taxon>Bacillati</taxon>
        <taxon>Actinomycetota</taxon>
        <taxon>Actinomycetes</taxon>
        <taxon>Mycobacteriales</taxon>
        <taxon>Corynebacteriaceae</taxon>
        <taxon>Corynebacterium</taxon>
    </lineage>
</organism>
<evidence type="ECO:0000256" key="2">
    <source>
        <dbReference type="ARBA" id="ARBA00022552"/>
    </source>
</evidence>
<keyword evidence="2" id="KW-0698">rRNA processing</keyword>
<reference evidence="4" key="2">
    <citation type="submission" date="2021-04" db="EMBL/GenBank/DDBJ databases">
        <authorList>
            <person name="Gilroy R."/>
        </authorList>
    </citation>
    <scope>NUCLEOTIDE SEQUENCE</scope>
    <source>
        <strain evidence="4">5925</strain>
    </source>
</reference>